<dbReference type="Proteomes" id="UP000276834">
    <property type="component" value="Unassembled WGS sequence"/>
</dbReference>
<organism evidence="1 2">
    <name type="scientific">Chloebia gouldiae</name>
    <name type="common">Gouldian finch</name>
    <name type="synonym">Erythrura gouldiae</name>
    <dbReference type="NCBI Taxonomy" id="44316"/>
    <lineage>
        <taxon>Eukaryota</taxon>
        <taxon>Metazoa</taxon>
        <taxon>Chordata</taxon>
        <taxon>Craniata</taxon>
        <taxon>Vertebrata</taxon>
        <taxon>Euteleostomi</taxon>
        <taxon>Archelosauria</taxon>
        <taxon>Archosauria</taxon>
        <taxon>Dinosauria</taxon>
        <taxon>Saurischia</taxon>
        <taxon>Theropoda</taxon>
        <taxon>Coelurosauria</taxon>
        <taxon>Aves</taxon>
        <taxon>Neognathae</taxon>
        <taxon>Neoaves</taxon>
        <taxon>Telluraves</taxon>
        <taxon>Australaves</taxon>
        <taxon>Passeriformes</taxon>
        <taxon>Passeroidea</taxon>
        <taxon>Passeridae</taxon>
        <taxon>Chloebia</taxon>
    </lineage>
</organism>
<name>A0A3L8Q595_CHLGU</name>
<comment type="caution">
    <text evidence="1">The sequence shown here is derived from an EMBL/GenBank/DDBJ whole genome shotgun (WGS) entry which is preliminary data.</text>
</comment>
<sequence>MGPFSPHSQVSTQCRGFPAVTSCSTERPWIPPVQLRGLGFPVLPAGIRELCSVRRCLLDHSEVSTQCRGFPAVTSCSTERPWIPPVQLRGLGFPVLPAGIWELCSVRRCLLDHSEVLGIQRDYGGAEEALPGTHLCGRAPRIHQIWSGGSGAQRWMWEGKGNSCGNGGLGHGQISLSSQSDENSIDGCPP</sequence>
<dbReference type="AlphaFoldDB" id="A0A3L8Q595"/>
<proteinExistence type="predicted"/>
<gene>
    <name evidence="1" type="ORF">DV515_00019397</name>
</gene>
<reference evidence="1 2" key="1">
    <citation type="journal article" date="2018" name="Proc. R. Soc. B">
        <title>A non-coding region near Follistatin controls head colour polymorphism in the Gouldian finch.</title>
        <authorList>
            <person name="Toomey M.B."/>
            <person name="Marques C.I."/>
            <person name="Andrade P."/>
            <person name="Araujo P.M."/>
            <person name="Sabatino S."/>
            <person name="Gazda M.A."/>
            <person name="Afonso S."/>
            <person name="Lopes R.J."/>
            <person name="Corbo J.C."/>
            <person name="Carneiro M."/>
        </authorList>
    </citation>
    <scope>NUCLEOTIDE SEQUENCE [LARGE SCALE GENOMIC DNA]</scope>
    <source>
        <strain evidence="1">Red01</strain>
        <tissue evidence="1">Muscle</tissue>
    </source>
</reference>
<evidence type="ECO:0000313" key="1">
    <source>
        <dbReference type="EMBL" id="RLV62359.1"/>
    </source>
</evidence>
<dbReference type="EMBL" id="QUSF01008188">
    <property type="protein sequence ID" value="RLV62359.1"/>
    <property type="molecule type" value="Genomic_DNA"/>
</dbReference>
<evidence type="ECO:0000313" key="2">
    <source>
        <dbReference type="Proteomes" id="UP000276834"/>
    </source>
</evidence>
<accession>A0A3L8Q595</accession>
<protein>
    <submittedName>
        <fullName evidence="1">Uncharacterized protein</fullName>
    </submittedName>
</protein>
<keyword evidence="2" id="KW-1185">Reference proteome</keyword>